<organism evidence="10 11">
    <name type="scientific">Zhenpiania hominis</name>
    <dbReference type="NCBI Taxonomy" id="2763644"/>
    <lineage>
        <taxon>Bacteria</taxon>
        <taxon>Bacillati</taxon>
        <taxon>Bacillota</taxon>
        <taxon>Clostridia</taxon>
        <taxon>Peptostreptococcales</taxon>
        <taxon>Anaerovoracaceae</taxon>
        <taxon>Zhenpiania</taxon>
    </lineage>
</organism>
<dbReference type="InterPro" id="IPR035906">
    <property type="entry name" value="MetI-like_sf"/>
</dbReference>
<feature type="transmembrane region" description="Helical" evidence="8">
    <location>
        <begin position="139"/>
        <end position="161"/>
    </location>
</feature>
<evidence type="ECO:0000256" key="3">
    <source>
        <dbReference type="ARBA" id="ARBA00022448"/>
    </source>
</evidence>
<evidence type="ECO:0000256" key="4">
    <source>
        <dbReference type="ARBA" id="ARBA00022475"/>
    </source>
</evidence>
<accession>A0A923NI93</accession>
<comment type="similarity">
    <text evidence="2">Belongs to the binding-protein-dependent transport system permease family. CysTW subfamily.</text>
</comment>
<keyword evidence="11" id="KW-1185">Reference proteome</keyword>
<dbReference type="PROSITE" id="PS50928">
    <property type="entry name" value="ABC_TM1"/>
    <property type="match status" value="1"/>
</dbReference>
<evidence type="ECO:0000256" key="8">
    <source>
        <dbReference type="RuleBase" id="RU363032"/>
    </source>
</evidence>
<keyword evidence="3 8" id="KW-0813">Transport</keyword>
<feature type="transmembrane region" description="Helical" evidence="8">
    <location>
        <begin position="246"/>
        <end position="269"/>
    </location>
</feature>
<dbReference type="EMBL" id="JACRYT010000001">
    <property type="protein sequence ID" value="MBC6678577.1"/>
    <property type="molecule type" value="Genomic_DNA"/>
</dbReference>
<dbReference type="Gene3D" id="1.10.3720.10">
    <property type="entry name" value="MetI-like"/>
    <property type="match status" value="1"/>
</dbReference>
<evidence type="ECO:0000256" key="1">
    <source>
        <dbReference type="ARBA" id="ARBA00004651"/>
    </source>
</evidence>
<dbReference type="InterPro" id="IPR051789">
    <property type="entry name" value="Bact_Polyamine_Transport"/>
</dbReference>
<sequence length="281" mass="31400">MSEQKKLSKRLRRKKTWGRISNVYAFLVYLFIYIPIIVMIIYSFNDQKNNYYWNGFTLEWYEKIFTDSDLLEFLWVSLIVAIAATAISIIIGTIGAMGLVRFEFKLKQAVSSSLYIPIVVPEVVLGISLLMLFEVANFPLGMTAMILAHATFCIPFVVIIMRGRMSGMDLSIEEASMDLGANRLVTFFRVTLPMLVPGILSSAFMSFTLSIDDVIISNFVSGPYATTLPVKILSMVKVGLSPEVNALTSLMVAVLLIGILLNSVVQAILKKRASTNIKSYF</sequence>
<protein>
    <submittedName>
        <fullName evidence="10">ABC transporter permease</fullName>
    </submittedName>
</protein>
<name>A0A923NI93_9FIRM</name>
<keyword evidence="5 8" id="KW-0812">Transmembrane</keyword>
<dbReference type="PANTHER" id="PTHR43848:SF2">
    <property type="entry name" value="PUTRESCINE TRANSPORT SYSTEM PERMEASE PROTEIN POTI"/>
    <property type="match status" value="1"/>
</dbReference>
<comment type="caution">
    <text evidence="10">The sequence shown here is derived from an EMBL/GenBank/DDBJ whole genome shotgun (WGS) entry which is preliminary data.</text>
</comment>
<evidence type="ECO:0000256" key="5">
    <source>
        <dbReference type="ARBA" id="ARBA00022692"/>
    </source>
</evidence>
<evidence type="ECO:0000313" key="11">
    <source>
        <dbReference type="Proteomes" id="UP000602647"/>
    </source>
</evidence>
<dbReference type="SUPFAM" id="SSF161098">
    <property type="entry name" value="MetI-like"/>
    <property type="match status" value="1"/>
</dbReference>
<evidence type="ECO:0000256" key="2">
    <source>
        <dbReference type="ARBA" id="ARBA00007069"/>
    </source>
</evidence>
<proteinExistence type="inferred from homology"/>
<dbReference type="Proteomes" id="UP000602647">
    <property type="component" value="Unassembled WGS sequence"/>
</dbReference>
<feature type="domain" description="ABC transmembrane type-1" evidence="9">
    <location>
        <begin position="74"/>
        <end position="265"/>
    </location>
</feature>
<evidence type="ECO:0000256" key="7">
    <source>
        <dbReference type="ARBA" id="ARBA00023136"/>
    </source>
</evidence>
<gene>
    <name evidence="10" type="ORF">H9L42_01880</name>
</gene>
<dbReference type="GO" id="GO:0055085">
    <property type="term" value="P:transmembrane transport"/>
    <property type="evidence" value="ECO:0007669"/>
    <property type="project" value="InterPro"/>
</dbReference>
<feature type="transmembrane region" description="Helical" evidence="8">
    <location>
        <begin position="21"/>
        <end position="44"/>
    </location>
</feature>
<reference evidence="10" key="1">
    <citation type="submission" date="2020-08" db="EMBL/GenBank/DDBJ databases">
        <title>Genome public.</title>
        <authorList>
            <person name="Liu C."/>
            <person name="Sun Q."/>
        </authorList>
    </citation>
    <scope>NUCLEOTIDE SEQUENCE</scope>
    <source>
        <strain evidence="10">BX12</strain>
    </source>
</reference>
<dbReference type="GO" id="GO:0005886">
    <property type="term" value="C:plasma membrane"/>
    <property type="evidence" value="ECO:0007669"/>
    <property type="project" value="UniProtKB-SubCell"/>
</dbReference>
<dbReference type="InterPro" id="IPR000515">
    <property type="entry name" value="MetI-like"/>
</dbReference>
<dbReference type="RefSeq" id="WP_187301744.1">
    <property type="nucleotide sequence ID" value="NZ_CBCTON010000002.1"/>
</dbReference>
<evidence type="ECO:0000313" key="10">
    <source>
        <dbReference type="EMBL" id="MBC6678577.1"/>
    </source>
</evidence>
<dbReference type="Pfam" id="PF00528">
    <property type="entry name" value="BPD_transp_1"/>
    <property type="match status" value="1"/>
</dbReference>
<keyword evidence="6 8" id="KW-1133">Transmembrane helix</keyword>
<dbReference type="PANTHER" id="PTHR43848">
    <property type="entry name" value="PUTRESCINE TRANSPORT SYSTEM PERMEASE PROTEIN POTI"/>
    <property type="match status" value="1"/>
</dbReference>
<evidence type="ECO:0000259" key="9">
    <source>
        <dbReference type="PROSITE" id="PS50928"/>
    </source>
</evidence>
<feature type="transmembrane region" description="Helical" evidence="8">
    <location>
        <begin position="73"/>
        <end position="102"/>
    </location>
</feature>
<keyword evidence="7 8" id="KW-0472">Membrane</keyword>
<dbReference type="CDD" id="cd06261">
    <property type="entry name" value="TM_PBP2"/>
    <property type="match status" value="1"/>
</dbReference>
<feature type="transmembrane region" description="Helical" evidence="8">
    <location>
        <begin position="114"/>
        <end position="133"/>
    </location>
</feature>
<dbReference type="AlphaFoldDB" id="A0A923NI93"/>
<comment type="subcellular location">
    <subcellularLocation>
        <location evidence="1 8">Cell membrane</location>
        <topology evidence="1 8">Multi-pass membrane protein</topology>
    </subcellularLocation>
</comment>
<feature type="transmembrane region" description="Helical" evidence="8">
    <location>
        <begin position="187"/>
        <end position="211"/>
    </location>
</feature>
<keyword evidence="4" id="KW-1003">Cell membrane</keyword>
<evidence type="ECO:0000256" key="6">
    <source>
        <dbReference type="ARBA" id="ARBA00022989"/>
    </source>
</evidence>